<reference evidence="1" key="1">
    <citation type="journal article" date="2023" name="Mol. Biol. Evol.">
        <title>Third-Generation Sequencing Reveals the Adaptive Role of the Epigenome in Three Deep-Sea Polychaetes.</title>
        <authorList>
            <person name="Perez M."/>
            <person name="Aroh O."/>
            <person name="Sun Y."/>
            <person name="Lan Y."/>
            <person name="Juniper S.K."/>
            <person name="Young C.R."/>
            <person name="Angers B."/>
            <person name="Qian P.Y."/>
        </authorList>
    </citation>
    <scope>NUCLEOTIDE SEQUENCE</scope>
    <source>
        <strain evidence="1">P08H-3</strain>
    </source>
</reference>
<dbReference type="EMBL" id="JAODUP010001357">
    <property type="protein sequence ID" value="KAK2140429.1"/>
    <property type="molecule type" value="Genomic_DNA"/>
</dbReference>
<protein>
    <submittedName>
        <fullName evidence="1">Uncharacterized protein</fullName>
    </submittedName>
</protein>
<comment type="caution">
    <text evidence="1">The sequence shown here is derived from an EMBL/GenBank/DDBJ whole genome shotgun (WGS) entry which is preliminary data.</text>
</comment>
<sequence length="130" mass="14162">MARSKKYSSEQLQEAVKKAMAGEISQKKASTFCGVPVMTLGSGAWQARGGAMNRAVFGDYFQDVVKYTEGLQPISIWNMDESGFHFEHQPIKVICKKGVRVVNSRVSSSRDNVTVLACASVAGVVMPPNF</sequence>
<keyword evidence="2" id="KW-1185">Reference proteome</keyword>
<organism evidence="1 2">
    <name type="scientific">Paralvinella palmiformis</name>
    <dbReference type="NCBI Taxonomy" id="53620"/>
    <lineage>
        <taxon>Eukaryota</taxon>
        <taxon>Metazoa</taxon>
        <taxon>Spiralia</taxon>
        <taxon>Lophotrochozoa</taxon>
        <taxon>Annelida</taxon>
        <taxon>Polychaeta</taxon>
        <taxon>Sedentaria</taxon>
        <taxon>Canalipalpata</taxon>
        <taxon>Terebellida</taxon>
        <taxon>Terebelliformia</taxon>
        <taxon>Alvinellidae</taxon>
        <taxon>Paralvinella</taxon>
    </lineage>
</organism>
<evidence type="ECO:0000313" key="1">
    <source>
        <dbReference type="EMBL" id="KAK2140429.1"/>
    </source>
</evidence>
<gene>
    <name evidence="1" type="ORF">LSH36_1353g00017</name>
</gene>
<dbReference type="AlphaFoldDB" id="A0AAD9IT77"/>
<dbReference type="Proteomes" id="UP001208570">
    <property type="component" value="Unassembled WGS sequence"/>
</dbReference>
<dbReference type="InterPro" id="IPR009057">
    <property type="entry name" value="Homeodomain-like_sf"/>
</dbReference>
<dbReference type="SUPFAM" id="SSF46689">
    <property type="entry name" value="Homeodomain-like"/>
    <property type="match status" value="1"/>
</dbReference>
<proteinExistence type="predicted"/>
<accession>A0AAD9IT77</accession>
<evidence type="ECO:0000313" key="2">
    <source>
        <dbReference type="Proteomes" id="UP001208570"/>
    </source>
</evidence>
<name>A0AAD9IT77_9ANNE</name>